<feature type="transmembrane region" description="Helical" evidence="4">
    <location>
        <begin position="163"/>
        <end position="182"/>
    </location>
</feature>
<feature type="transmembrane region" description="Helical" evidence="4">
    <location>
        <begin position="430"/>
        <end position="451"/>
    </location>
</feature>
<dbReference type="STRING" id="1802448.A2672_00055"/>
<keyword evidence="1" id="KW-0677">Repeat</keyword>
<dbReference type="InterPro" id="IPR051012">
    <property type="entry name" value="CellSynth/LPSAsmb/PSIAsmb"/>
</dbReference>
<name>A0A1G2R131_9BACT</name>
<dbReference type="InterPro" id="IPR019734">
    <property type="entry name" value="TPR_rpt"/>
</dbReference>
<evidence type="ECO:0000313" key="6">
    <source>
        <dbReference type="Proteomes" id="UP000178065"/>
    </source>
</evidence>
<protein>
    <submittedName>
        <fullName evidence="5">Uncharacterized protein</fullName>
    </submittedName>
</protein>
<sequence>MGTFFDFIIRTSVVLLVFLVPLAWSPWTFEAFEFSKQYLLFFLVLLGLFAWIARMVLVEREVRFKKTPLTFFVFLFVAAALLSSLFSADRWSSLFGHYGSFSDGLPGILASAGVYFLVTNAVRQPRFLLKPFFASAALAVFLAYLSLFGVLPQAGFNPVAENFESFSVFLAFLISLLSFFVIRPQQNQLPFAGTIVLLVSAFGLLLAAHESTNWAVVFAGLLLSLFAGLLQRLWTGEAGKIRGLGLPLLLLFLTFVALLSPAWPDLPWAFPLEPALSQRMSWGIALDTVSDNAKNLFLGSGPGTFALDVSLHKPVSLNQTDQWQTRFDRPSSFFAGLFATTGLLGFLLYLALLCWFFLVSLAFLRKQESMPFLLGAAVLAAGQVAHDQMTALQLSFWLFLGLCQVSWKIPARETRFSLPRTAEFQLAARAALLLVFLASAAAFFFGSRLYAADMKYAASVKAAPYFPAAGIEQGQEAAGLNPWQAEYRIFLSRLHLQRALAELQKPENLRSKEQVSKDVQLAIAYARGGSVEDQRIVGALELSSARVASWETLGTVYKNIASAPGALDWGIRSFETAIALEPANPVLHTELGKLYVKNEQFDKARERFQKAIELKPDYAQARMQLALIAEKEGNAGKAIGQLHDLVVRFPRDSETLFQLGRLYYNEGEVAGAISQFERVLAGAPNHSNALFALGLAYESQGRIQEAAQKFERVLQLNPGNEEVRRKLQELGRESIIRE</sequence>
<dbReference type="Gene3D" id="1.25.40.10">
    <property type="entry name" value="Tetratricopeptide repeat domain"/>
    <property type="match status" value="2"/>
</dbReference>
<dbReference type="InterPro" id="IPR011990">
    <property type="entry name" value="TPR-like_helical_dom_sf"/>
</dbReference>
<feature type="transmembrane region" description="Helical" evidence="4">
    <location>
        <begin position="131"/>
        <end position="151"/>
    </location>
</feature>
<feature type="transmembrane region" description="Helical" evidence="4">
    <location>
        <begin position="100"/>
        <end position="119"/>
    </location>
</feature>
<feature type="transmembrane region" description="Helical" evidence="4">
    <location>
        <begin position="214"/>
        <end position="234"/>
    </location>
</feature>
<dbReference type="EMBL" id="MHTT01000008">
    <property type="protein sequence ID" value="OHA65972.1"/>
    <property type="molecule type" value="Genomic_DNA"/>
</dbReference>
<keyword evidence="4" id="KW-0812">Transmembrane</keyword>
<feature type="repeat" description="TPR" evidence="3">
    <location>
        <begin position="585"/>
        <end position="618"/>
    </location>
</feature>
<dbReference type="Pfam" id="PF13432">
    <property type="entry name" value="TPR_16"/>
    <property type="match status" value="2"/>
</dbReference>
<evidence type="ECO:0000256" key="3">
    <source>
        <dbReference type="PROSITE-ProRule" id="PRU00339"/>
    </source>
</evidence>
<dbReference type="PROSITE" id="PS50293">
    <property type="entry name" value="TPR_REGION"/>
    <property type="match status" value="2"/>
</dbReference>
<dbReference type="AlphaFoldDB" id="A0A1G2R131"/>
<accession>A0A1G2R131</accession>
<keyword evidence="2 3" id="KW-0802">TPR repeat</keyword>
<feature type="transmembrane region" description="Helical" evidence="4">
    <location>
        <begin position="39"/>
        <end position="57"/>
    </location>
</feature>
<evidence type="ECO:0000256" key="4">
    <source>
        <dbReference type="SAM" id="Phobius"/>
    </source>
</evidence>
<dbReference type="PROSITE" id="PS50005">
    <property type="entry name" value="TPR"/>
    <property type="match status" value="3"/>
</dbReference>
<feature type="transmembrane region" description="Helical" evidence="4">
    <location>
        <begin position="333"/>
        <end position="358"/>
    </location>
</feature>
<evidence type="ECO:0000313" key="5">
    <source>
        <dbReference type="EMBL" id="OHA65972.1"/>
    </source>
</evidence>
<evidence type="ECO:0000256" key="1">
    <source>
        <dbReference type="ARBA" id="ARBA00022737"/>
    </source>
</evidence>
<comment type="caution">
    <text evidence="5">The sequence shown here is derived from an EMBL/GenBank/DDBJ whole genome shotgun (WGS) entry which is preliminary data.</text>
</comment>
<dbReference type="PANTHER" id="PTHR45586">
    <property type="entry name" value="TPR REPEAT-CONTAINING PROTEIN PA4667"/>
    <property type="match status" value="1"/>
</dbReference>
<feature type="transmembrane region" description="Helical" evidence="4">
    <location>
        <begin position="7"/>
        <end position="27"/>
    </location>
</feature>
<dbReference type="PANTHER" id="PTHR45586:SF1">
    <property type="entry name" value="LIPOPOLYSACCHARIDE ASSEMBLY PROTEIN B"/>
    <property type="match status" value="1"/>
</dbReference>
<proteinExistence type="predicted"/>
<feature type="repeat" description="TPR" evidence="3">
    <location>
        <begin position="687"/>
        <end position="720"/>
    </location>
</feature>
<dbReference type="SMART" id="SM00028">
    <property type="entry name" value="TPR"/>
    <property type="match status" value="4"/>
</dbReference>
<organism evidence="5 6">
    <name type="scientific">Candidatus Wildermuthbacteria bacterium RIFCSPHIGHO2_01_FULL_49_22b</name>
    <dbReference type="NCBI Taxonomy" id="1802448"/>
    <lineage>
        <taxon>Bacteria</taxon>
        <taxon>Candidatus Wildermuthiibacteriota</taxon>
    </lineage>
</organism>
<feature type="transmembrane region" description="Helical" evidence="4">
    <location>
        <begin position="246"/>
        <end position="263"/>
    </location>
</feature>
<keyword evidence="4" id="KW-1133">Transmembrane helix</keyword>
<reference evidence="5 6" key="1">
    <citation type="journal article" date="2016" name="Nat. Commun.">
        <title>Thousands of microbial genomes shed light on interconnected biogeochemical processes in an aquifer system.</title>
        <authorList>
            <person name="Anantharaman K."/>
            <person name="Brown C.T."/>
            <person name="Hug L.A."/>
            <person name="Sharon I."/>
            <person name="Castelle C.J."/>
            <person name="Probst A.J."/>
            <person name="Thomas B.C."/>
            <person name="Singh A."/>
            <person name="Wilkins M.J."/>
            <person name="Karaoz U."/>
            <person name="Brodie E.L."/>
            <person name="Williams K.H."/>
            <person name="Hubbard S.S."/>
            <person name="Banfield J.F."/>
        </authorList>
    </citation>
    <scope>NUCLEOTIDE SEQUENCE [LARGE SCALE GENOMIC DNA]</scope>
</reference>
<evidence type="ECO:0000256" key="2">
    <source>
        <dbReference type="ARBA" id="ARBA00022803"/>
    </source>
</evidence>
<dbReference type="Proteomes" id="UP000178065">
    <property type="component" value="Unassembled WGS sequence"/>
</dbReference>
<keyword evidence="4" id="KW-0472">Membrane</keyword>
<dbReference type="SUPFAM" id="SSF48452">
    <property type="entry name" value="TPR-like"/>
    <property type="match status" value="1"/>
</dbReference>
<feature type="repeat" description="TPR" evidence="3">
    <location>
        <begin position="653"/>
        <end position="686"/>
    </location>
</feature>
<feature type="transmembrane region" description="Helical" evidence="4">
    <location>
        <begin position="69"/>
        <end position="88"/>
    </location>
</feature>
<feature type="transmembrane region" description="Helical" evidence="4">
    <location>
        <begin position="189"/>
        <end position="208"/>
    </location>
</feature>
<gene>
    <name evidence="5" type="ORF">A2672_00055</name>
</gene>